<dbReference type="Proteomes" id="UP001461163">
    <property type="component" value="Unassembled WGS sequence"/>
</dbReference>
<name>A0ABU9SZQ8_9ALTE</name>
<evidence type="ECO:0000313" key="2">
    <source>
        <dbReference type="Proteomes" id="UP001461163"/>
    </source>
</evidence>
<reference evidence="1 2" key="1">
    <citation type="submission" date="2024-03" db="EMBL/GenBank/DDBJ databases">
        <title>Community enrichment and isolation of bacterial strains for fucoidan degradation.</title>
        <authorList>
            <person name="Sichert A."/>
        </authorList>
    </citation>
    <scope>NUCLEOTIDE SEQUENCE [LARGE SCALE GENOMIC DNA]</scope>
    <source>
        <strain evidence="1 2">AS12</strain>
    </source>
</reference>
<accession>A0ABU9SZQ8</accession>
<dbReference type="EMBL" id="JBBMQS010000013">
    <property type="protein sequence ID" value="MEM5499359.1"/>
    <property type="molecule type" value="Genomic_DNA"/>
</dbReference>
<protein>
    <submittedName>
        <fullName evidence="1">Uncharacterized protein</fullName>
    </submittedName>
</protein>
<proteinExistence type="predicted"/>
<evidence type="ECO:0000313" key="1">
    <source>
        <dbReference type="EMBL" id="MEM5499359.1"/>
    </source>
</evidence>
<sequence>MKGPISRRPFLMRANIFERGVFDALDVYVVVAAGKELSAAYDNLKR</sequence>
<gene>
    <name evidence="1" type="ORF">WNY77_18245</name>
</gene>
<dbReference type="RefSeq" id="WP_342882510.1">
    <property type="nucleotide sequence ID" value="NZ_JBBMQS010000013.1"/>
</dbReference>
<keyword evidence="2" id="KW-1185">Reference proteome</keyword>
<comment type="caution">
    <text evidence="1">The sequence shown here is derived from an EMBL/GenBank/DDBJ whole genome shotgun (WGS) entry which is preliminary data.</text>
</comment>
<organism evidence="1 2">
    <name type="scientific">Paraglaciecola mesophila</name>
    <dbReference type="NCBI Taxonomy" id="197222"/>
    <lineage>
        <taxon>Bacteria</taxon>
        <taxon>Pseudomonadati</taxon>
        <taxon>Pseudomonadota</taxon>
        <taxon>Gammaproteobacteria</taxon>
        <taxon>Alteromonadales</taxon>
        <taxon>Alteromonadaceae</taxon>
        <taxon>Paraglaciecola</taxon>
    </lineage>
</organism>